<reference evidence="2 3" key="1">
    <citation type="submission" date="2014-12" db="EMBL/GenBank/DDBJ databases">
        <title>Genome sequencing of Microbacterium hominis TPW29.</title>
        <authorList>
            <person name="Tan P.W."/>
            <person name="Chan K.-G."/>
        </authorList>
    </citation>
    <scope>NUCLEOTIDE SEQUENCE [LARGE SCALE GENOMIC DNA]</scope>
    <source>
        <strain evidence="2 3">TPW29</strain>
    </source>
</reference>
<dbReference type="Proteomes" id="UP000031202">
    <property type="component" value="Unassembled WGS sequence"/>
</dbReference>
<feature type="domain" description="DUF6671" evidence="1">
    <location>
        <begin position="73"/>
        <end position="274"/>
    </location>
</feature>
<gene>
    <name evidence="2" type="ORF">RM52_04500</name>
</gene>
<dbReference type="AlphaFoldDB" id="A0A0B4CXM8"/>
<organism evidence="2 3">
    <name type="scientific">Microbacterium hominis</name>
    <dbReference type="NCBI Taxonomy" id="162426"/>
    <lineage>
        <taxon>Bacteria</taxon>
        <taxon>Bacillati</taxon>
        <taxon>Actinomycetota</taxon>
        <taxon>Actinomycetes</taxon>
        <taxon>Micrococcales</taxon>
        <taxon>Microbacteriaceae</taxon>
        <taxon>Microbacterium</taxon>
    </lineage>
</organism>
<dbReference type="EMBL" id="JWSZ01000005">
    <property type="protein sequence ID" value="KIC59136.1"/>
    <property type="molecule type" value="Genomic_DNA"/>
</dbReference>
<dbReference type="Pfam" id="PF20376">
    <property type="entry name" value="DUF6671"/>
    <property type="match status" value="1"/>
</dbReference>
<evidence type="ECO:0000313" key="3">
    <source>
        <dbReference type="Proteomes" id="UP000031202"/>
    </source>
</evidence>
<sequence>MPERPDSPYAAQTVAVGTLHRKEVAFAPAFRRWLDAAVQPTAALDTDALGTFTRDVPRALSPLDAALAKASGAADELGTTLGLATEASYASEFGGFGPVVHEELAVFVDRGRGIHIAHGVRTMASVAAPRVVDSEEDARRYLSGVGFPGQGVVVRVGEDLHKGLQDEEAVLALARRGPVEIEPDLRAHMNPERRRTLRRLAWTLAARLATPCPACACPGFGQVDVIAGLPCGVCRAPTSRVRADVDGCPACPQRRVRPRAVTEADPASCDVCNP</sequence>
<accession>A0A0B4CXM8</accession>
<name>A0A0B4CXM8_9MICO</name>
<dbReference type="InterPro" id="IPR046612">
    <property type="entry name" value="DUF6671"/>
</dbReference>
<comment type="caution">
    <text evidence="2">The sequence shown here is derived from an EMBL/GenBank/DDBJ whole genome shotgun (WGS) entry which is preliminary data.</text>
</comment>
<protein>
    <recommendedName>
        <fullName evidence="1">DUF6671 domain-containing protein</fullName>
    </recommendedName>
</protein>
<proteinExistence type="predicted"/>
<dbReference type="RefSeq" id="WP_039413522.1">
    <property type="nucleotide sequence ID" value="NZ_JWSZ01000005.1"/>
</dbReference>
<evidence type="ECO:0000313" key="2">
    <source>
        <dbReference type="EMBL" id="KIC59136.1"/>
    </source>
</evidence>
<evidence type="ECO:0000259" key="1">
    <source>
        <dbReference type="Pfam" id="PF20376"/>
    </source>
</evidence>